<dbReference type="SUPFAM" id="SSF56601">
    <property type="entry name" value="beta-lactamase/transpeptidase-like"/>
    <property type="match status" value="1"/>
</dbReference>
<dbReference type="Gene3D" id="3.30.450.330">
    <property type="match status" value="1"/>
</dbReference>
<dbReference type="PATRIC" id="fig|272562.8.peg.151"/>
<organism evidence="7 8">
    <name type="scientific">Clostridium acetobutylicum (strain ATCC 824 / DSM 792 / JCM 1419 / IAM 19013 / LMG 5710 / NBRC 13948 / NRRL B-527 / VKM B-1787 / 2291 / W)</name>
    <dbReference type="NCBI Taxonomy" id="272562"/>
    <lineage>
        <taxon>Bacteria</taxon>
        <taxon>Bacillati</taxon>
        <taxon>Bacillota</taxon>
        <taxon>Clostridia</taxon>
        <taxon>Eubacteriales</taxon>
        <taxon>Clostridiaceae</taxon>
        <taxon>Clostridium</taxon>
    </lineage>
</organism>
<feature type="transmembrane region" description="Helical" evidence="4">
    <location>
        <begin position="20"/>
        <end position="39"/>
    </location>
</feature>
<dbReference type="Proteomes" id="UP000000814">
    <property type="component" value="Plasmid pSOL1"/>
</dbReference>
<dbReference type="EMBL" id="AE001438">
    <property type="protein sequence ID" value="AAK76895.1"/>
    <property type="molecule type" value="Genomic_DNA"/>
</dbReference>
<evidence type="ECO:0000256" key="3">
    <source>
        <dbReference type="ARBA" id="ARBA00023136"/>
    </source>
</evidence>
<feature type="domain" description="Penicillin-binding protein dimerisation" evidence="6">
    <location>
        <begin position="59"/>
        <end position="213"/>
    </location>
</feature>
<keyword evidence="8" id="KW-1185">Reference proteome</keyword>
<dbReference type="KEGG" id="cac:CA_P0150"/>
<dbReference type="InterPro" id="IPR036138">
    <property type="entry name" value="PBP_dimer_sf"/>
</dbReference>
<dbReference type="AlphaFoldDB" id="Q97TF4"/>
<name>Q97TF4_CLOAB</name>
<evidence type="ECO:0000259" key="5">
    <source>
        <dbReference type="Pfam" id="PF00905"/>
    </source>
</evidence>
<evidence type="ECO:0000313" key="7">
    <source>
        <dbReference type="EMBL" id="AAK76895.1"/>
    </source>
</evidence>
<dbReference type="InterPro" id="IPR005311">
    <property type="entry name" value="PBP_dimer"/>
</dbReference>
<dbReference type="Gene3D" id="3.90.1310.10">
    <property type="entry name" value="Penicillin-binding protein 2a (Domain 2)"/>
    <property type="match status" value="1"/>
</dbReference>
<geneLocation type="plasmid" evidence="7 8">
    <name>pSOL1</name>
</geneLocation>
<dbReference type="PANTHER" id="PTHR30627">
    <property type="entry name" value="PEPTIDOGLYCAN D,D-TRANSPEPTIDASE"/>
    <property type="match status" value="1"/>
</dbReference>
<dbReference type="RefSeq" id="WP_010890834.1">
    <property type="nucleotide sequence ID" value="NC_001988.2"/>
</dbReference>
<evidence type="ECO:0000259" key="6">
    <source>
        <dbReference type="Pfam" id="PF03717"/>
    </source>
</evidence>
<evidence type="ECO:0000256" key="2">
    <source>
        <dbReference type="ARBA" id="ARBA00007171"/>
    </source>
</evidence>
<dbReference type="InterPro" id="IPR001460">
    <property type="entry name" value="PCN-bd_Tpept"/>
</dbReference>
<gene>
    <name evidence="7" type="primary">spoVD</name>
    <name evidence="7" type="ordered locus">CA_P0150</name>
</gene>
<dbReference type="Pfam" id="PF03717">
    <property type="entry name" value="PBP_dimer"/>
    <property type="match status" value="1"/>
</dbReference>
<dbReference type="InterPro" id="IPR050515">
    <property type="entry name" value="Beta-lactam/transpept"/>
</dbReference>
<dbReference type="GO" id="GO:0071555">
    <property type="term" value="P:cell wall organization"/>
    <property type="evidence" value="ECO:0007669"/>
    <property type="project" value="TreeGrafter"/>
</dbReference>
<dbReference type="GO" id="GO:0005886">
    <property type="term" value="C:plasma membrane"/>
    <property type="evidence" value="ECO:0007669"/>
    <property type="project" value="TreeGrafter"/>
</dbReference>
<comment type="subcellular location">
    <subcellularLocation>
        <location evidence="1">Membrane</location>
    </subcellularLocation>
</comment>
<keyword evidence="7" id="KW-0614">Plasmid</keyword>
<proteinExistence type="inferred from homology"/>
<protein>
    <submittedName>
        <fullName evidence="7">Stage V sporulation protein D, penicillin-binding protein</fullName>
    </submittedName>
</protein>
<dbReference type="Pfam" id="PF00905">
    <property type="entry name" value="Transpeptidase"/>
    <property type="match status" value="1"/>
</dbReference>
<keyword evidence="3 4" id="KW-0472">Membrane</keyword>
<dbReference type="GeneID" id="45000376"/>
<keyword evidence="4" id="KW-1133">Transmembrane helix</keyword>
<dbReference type="OrthoDB" id="9804124at2"/>
<accession>Q97TF4</accession>
<dbReference type="PANTHER" id="PTHR30627:SF1">
    <property type="entry name" value="PEPTIDOGLYCAN D,D-TRANSPEPTIDASE FTSI"/>
    <property type="match status" value="1"/>
</dbReference>
<dbReference type="HOGENOM" id="CLU_009289_6_0_9"/>
<dbReference type="GO" id="GO:0008658">
    <property type="term" value="F:penicillin binding"/>
    <property type="evidence" value="ECO:0007669"/>
    <property type="project" value="InterPro"/>
</dbReference>
<evidence type="ECO:0000313" key="8">
    <source>
        <dbReference type="Proteomes" id="UP000000814"/>
    </source>
</evidence>
<evidence type="ECO:0000256" key="4">
    <source>
        <dbReference type="SAM" id="Phobius"/>
    </source>
</evidence>
<dbReference type="SUPFAM" id="SSF56519">
    <property type="entry name" value="Penicillin binding protein dimerisation domain"/>
    <property type="match status" value="1"/>
</dbReference>
<comment type="similarity">
    <text evidence="2">Belongs to the transpeptidase family.</text>
</comment>
<dbReference type="Gene3D" id="3.40.710.10">
    <property type="entry name" value="DD-peptidase/beta-lactamase superfamily"/>
    <property type="match status" value="1"/>
</dbReference>
<feature type="domain" description="Penicillin-binding protein transpeptidase" evidence="5">
    <location>
        <begin position="262"/>
        <end position="581"/>
    </location>
</feature>
<dbReference type="InterPro" id="IPR012338">
    <property type="entry name" value="Beta-lactam/transpept-like"/>
</dbReference>
<reference evidence="7 8" key="1">
    <citation type="journal article" date="2001" name="J. Bacteriol.">
        <title>Genome sequence and comparative analysis of the solvent-producing bacterium Clostridium acetobutylicum.</title>
        <authorList>
            <person name="Nolling J."/>
            <person name="Breton G."/>
            <person name="Omelchenko M.V."/>
            <person name="Makarova K.S."/>
            <person name="Zeng Q."/>
            <person name="Gibson R."/>
            <person name="Lee H.M."/>
            <person name="Dubois J."/>
            <person name="Qiu D."/>
            <person name="Hitti J."/>
            <person name="Wolf Y.I."/>
            <person name="Tatusov R.L."/>
            <person name="Sabathe F."/>
            <person name="Doucette-Stamm L."/>
            <person name="Soucaille P."/>
            <person name="Daly M.J."/>
            <person name="Bennett G.N."/>
            <person name="Koonin E.V."/>
            <person name="Smith D.R."/>
        </authorList>
    </citation>
    <scope>NUCLEOTIDE SEQUENCE [LARGE SCALE GENOMIC DNA]</scope>
    <source>
        <strain evidence="8">ATCC 824 / DSM 792 / JCM 1419 / LMG 5710 / VKM B-1787</strain>
        <plasmid evidence="8">pSOL1</plasmid>
    </source>
</reference>
<sequence length="601" mass="66176">MKRSSVNKKIQLSKKLFHVFFFLVAVFFLIIFKLAYIMIDKSDDYKAYSIKQWKNEITIAPKRGDILDCNGDNLATSLSDYRIDVDMNTLLSSLKSNKMTLKTLSTKLGKILGESSDDVYYTLSSKSSNGVPLRFVNLVRQINKEKIDRVKALKITGFIYSDDFLREYPNNNFLSSVLGYLNSDGNGASGVELSYNKILSGTPGHKIVETDVMRNQLPYGNSEYTAPKAGKDIVLTIDKNIQLIAEQAAEKALSDNKAKSVTITVMNPNNGEILAMVSKPDFNPNIPNKGSTNSNVNVYKNTAVENTFEPGSIFKVITSYAALAEKVVNDNTIFTCNGSLEINKKTIHCWEPQGHGREHFVDIIKNSCNVGFMELGVNLLGKNKLYKYEKLFGFGEKTGVDLPDEAAGIVRPPSETSPVDLANNSFGQGVSVTSVEYLAAFNAIANGGTWIRPHVMKEIVHSDDKNSKVIDEQYSDYDKKMILDPAVASNLRKYLIHVVNDPTGVGKKAAIPGYDIAGKTGTAQKADPKTGGYETDKYIASFAGMAPANKPRITLLISVDEPDAATNYYASTVAAPVAKDLYIKIFDYLALEGIYNISSKK</sequence>
<keyword evidence="4" id="KW-0812">Transmembrane</keyword>
<evidence type="ECO:0000256" key="1">
    <source>
        <dbReference type="ARBA" id="ARBA00004370"/>
    </source>
</evidence>